<evidence type="ECO:0000313" key="1">
    <source>
        <dbReference type="EMBL" id="OJT09789.1"/>
    </source>
</evidence>
<reference evidence="1 2" key="1">
    <citation type="submission" date="2016-10" db="EMBL/GenBank/DDBJ databases">
        <title>Genome sequence of the basidiomycete white-rot fungus Trametes pubescens.</title>
        <authorList>
            <person name="Makela M.R."/>
            <person name="Granchi Z."/>
            <person name="Peng M."/>
            <person name="De Vries R.P."/>
            <person name="Grigoriev I."/>
            <person name="Riley R."/>
            <person name="Hilden K."/>
        </authorList>
    </citation>
    <scope>NUCLEOTIDE SEQUENCE [LARGE SCALE GENOMIC DNA]</scope>
    <source>
        <strain evidence="1 2">FBCC735</strain>
    </source>
</reference>
<proteinExistence type="predicted"/>
<evidence type="ECO:0008006" key="3">
    <source>
        <dbReference type="Google" id="ProtNLM"/>
    </source>
</evidence>
<comment type="caution">
    <text evidence="1">The sequence shown here is derived from an EMBL/GenBank/DDBJ whole genome shotgun (WGS) entry which is preliminary data.</text>
</comment>
<organism evidence="1 2">
    <name type="scientific">Trametes pubescens</name>
    <name type="common">White-rot fungus</name>
    <dbReference type="NCBI Taxonomy" id="154538"/>
    <lineage>
        <taxon>Eukaryota</taxon>
        <taxon>Fungi</taxon>
        <taxon>Dikarya</taxon>
        <taxon>Basidiomycota</taxon>
        <taxon>Agaricomycotina</taxon>
        <taxon>Agaricomycetes</taxon>
        <taxon>Polyporales</taxon>
        <taxon>Polyporaceae</taxon>
        <taxon>Trametes</taxon>
    </lineage>
</organism>
<dbReference type="EMBL" id="MNAD01000879">
    <property type="protein sequence ID" value="OJT09789.1"/>
    <property type="molecule type" value="Genomic_DNA"/>
</dbReference>
<dbReference type="STRING" id="154538.A0A1M2VQA7"/>
<dbReference type="AlphaFoldDB" id="A0A1M2VQA7"/>
<dbReference type="PANTHER" id="PTHR28037">
    <property type="entry name" value="ALCOHOL O-ACETYLTRANSFERASE 1-RELATED"/>
    <property type="match status" value="1"/>
</dbReference>
<dbReference type="OrthoDB" id="2150604at2759"/>
<sequence length="488" mass="53044">MDADTGNNAIPVKSTRKHMREAGRFENYFFARARLSFLSWVVVSAKYHNDAGAPLDKPTLFAALDQVVRNLPALASCMEYTVSLPTAPAVWLHLPSVDLNKLVEFREEDSTQLHTVLEAMYAVPAQYADDVPPWKVFVLRDDTVAFTYEHTIGDGQSGMAFHTALLNALRKPKAPLSEHSGVVTGLPDDAALSPAMEDAMDVSVPFTMLLWEIVKPFWPPAQRRLREAWTGKDAPSEAIHDMAVRILGHYSPADGKYLVELSRAHKTTLTGTLHTVALVVLSRLIHAHTEEGQYKTIATTVPISLRRFTHVPPIAFCNHVSALREDYPILPSGSKEESAAIITAETFPWGLAAGLVDALKREAPRSGSAVGLLKFVGGKYEQYLRGQLGKKRAAGLELSNIGPFPVAHLEKTAEDAPPSSRWDADEVLFAQASATLGPALCLNVAGTPAGGFGVTVTYNKEAVDEALAEEFVEAFKAGVQGLLTSRPT</sequence>
<gene>
    <name evidence="1" type="ORF">TRAPUB_13748</name>
</gene>
<evidence type="ECO:0000313" key="2">
    <source>
        <dbReference type="Proteomes" id="UP000184267"/>
    </source>
</evidence>
<dbReference type="Proteomes" id="UP000184267">
    <property type="component" value="Unassembled WGS sequence"/>
</dbReference>
<name>A0A1M2VQA7_TRAPU</name>
<accession>A0A1M2VQA7</accession>
<keyword evidence="2" id="KW-1185">Reference proteome</keyword>
<protein>
    <recommendedName>
        <fullName evidence="3">Alcohol acetyltransferase FCK4</fullName>
    </recommendedName>
</protein>
<dbReference type="GO" id="GO:0008080">
    <property type="term" value="F:N-acetyltransferase activity"/>
    <property type="evidence" value="ECO:0007669"/>
    <property type="project" value="TreeGrafter"/>
</dbReference>
<dbReference type="InterPro" id="IPR052058">
    <property type="entry name" value="Alcohol_O-acetyltransferase"/>
</dbReference>
<dbReference type="Gene3D" id="3.30.559.10">
    <property type="entry name" value="Chloramphenicol acetyltransferase-like domain"/>
    <property type="match status" value="1"/>
</dbReference>
<dbReference type="SUPFAM" id="SSF52777">
    <property type="entry name" value="CoA-dependent acyltransferases"/>
    <property type="match status" value="1"/>
</dbReference>
<dbReference type="Pfam" id="PF07247">
    <property type="entry name" value="AATase"/>
    <property type="match status" value="1"/>
</dbReference>
<dbReference type="PANTHER" id="PTHR28037:SF1">
    <property type="entry name" value="ALCOHOL O-ACETYLTRANSFERASE 1-RELATED"/>
    <property type="match status" value="1"/>
</dbReference>
<dbReference type="InterPro" id="IPR023213">
    <property type="entry name" value="CAT-like_dom_sf"/>
</dbReference>
<dbReference type="InterPro" id="IPR010828">
    <property type="entry name" value="Atf2/Sli1-like"/>
</dbReference>
<dbReference type="OMA" id="LEDQHNT"/>